<reference evidence="3" key="2">
    <citation type="submission" date="2020-05" db="UniProtKB">
        <authorList>
            <consortium name="EnsemblMetazoa"/>
        </authorList>
    </citation>
    <scope>IDENTIFICATION</scope>
    <source>
        <strain evidence="3">IAEA</strain>
    </source>
</reference>
<dbReference type="Gene3D" id="2.60.210.10">
    <property type="entry name" value="Apoptosis, Tumor Necrosis Factor Receptor Associated Protein 2, Chain A"/>
    <property type="match status" value="1"/>
</dbReference>
<dbReference type="SUPFAM" id="SSF49599">
    <property type="entry name" value="TRAF domain-like"/>
    <property type="match status" value="1"/>
</dbReference>
<proteinExistence type="predicted"/>
<feature type="domain" description="MATH" evidence="2">
    <location>
        <begin position="316"/>
        <end position="456"/>
    </location>
</feature>
<keyword evidence="4" id="KW-1185">Reference proteome</keyword>
<dbReference type="InterPro" id="IPR013083">
    <property type="entry name" value="Znf_RING/FYVE/PHD"/>
</dbReference>
<dbReference type="AlphaFoldDB" id="A0A1A9WFC4"/>
<dbReference type="VEuPathDB" id="VectorBase:GBRI017629"/>
<evidence type="ECO:0000313" key="3">
    <source>
        <dbReference type="EnsemblMetazoa" id="GBRI017629-PA"/>
    </source>
</evidence>
<dbReference type="Pfam" id="PF22486">
    <property type="entry name" value="MATH_2"/>
    <property type="match status" value="1"/>
</dbReference>
<evidence type="ECO:0000259" key="2">
    <source>
        <dbReference type="PROSITE" id="PS50144"/>
    </source>
</evidence>
<keyword evidence="1" id="KW-0175">Coiled coil</keyword>
<protein>
    <recommendedName>
        <fullName evidence="2">MATH domain-containing protein</fullName>
    </recommendedName>
</protein>
<accession>A0A1A9WFC4</accession>
<name>A0A1A9WFC4_9MUSC</name>
<evidence type="ECO:0000313" key="4">
    <source>
        <dbReference type="Proteomes" id="UP000091820"/>
    </source>
</evidence>
<dbReference type="STRING" id="37001.A0A1A9WFC4"/>
<dbReference type="FunFam" id="3.30.40.10:FF:000586">
    <property type="entry name" value="Traf3, isoform A"/>
    <property type="match status" value="1"/>
</dbReference>
<dbReference type="PROSITE" id="PS50144">
    <property type="entry name" value="MATH"/>
    <property type="match status" value="1"/>
</dbReference>
<dbReference type="EnsemblMetazoa" id="GBRI017629-RA">
    <property type="protein sequence ID" value="GBRI017629-PA"/>
    <property type="gene ID" value="GBRI017629"/>
</dbReference>
<dbReference type="PANTHER" id="PTHR10131:SF138">
    <property type="entry name" value="RE66324P"/>
    <property type="match status" value="1"/>
</dbReference>
<sequence>MNGTPTSRSNDSLSTIIKYEKSSCLFCNDWFDSQTFTEHLIHCGQVLEQCPNTCNVFLPRLKMRAHLKDCPHTKHINSSYGNSDQMAEQRIQLLENDINTLRNVLNEEIRQRLHLITDLGNVRKQNQLQDELSHNTQEALKHLQDRLNEENTQRCYEVEQCQQDFRYCHDIVQTLKTELQHEIDDLEKHINRVSMEAARHQNLLNDNILHLEATVVQHERNNRDKFIEVENYLQTFNDDIKKKLEENADYNAKNATLSVEIKSMKHIVCETEERCEKLEVLFTEVDRNLHHTMQLVADMENYLSTQQRLTSIVNTRGHLIWRIKDFSKKLDESKKYDTILHSAMFSNKPYGYALRLDIYLNGKGNWKGRNMLACLNVIAGEYDALLTWPCRLQANVLIRDQRYAGQSDSDDYVKIVNVRKKSDDYIQTNQFFYIPHKILMQAQYFKNDSIYIEVKILKSQ</sequence>
<dbReference type="Gene3D" id="3.30.40.10">
    <property type="entry name" value="Zinc/RING finger domain, C3HC4 (zinc finger)"/>
    <property type="match status" value="1"/>
</dbReference>
<reference evidence="4" key="1">
    <citation type="submission" date="2014-03" db="EMBL/GenBank/DDBJ databases">
        <authorList>
            <person name="Aksoy S."/>
            <person name="Warren W."/>
            <person name="Wilson R.K."/>
        </authorList>
    </citation>
    <scope>NUCLEOTIDE SEQUENCE [LARGE SCALE GENOMIC DNA]</scope>
    <source>
        <strain evidence="4">IAEA</strain>
    </source>
</reference>
<dbReference type="Proteomes" id="UP000091820">
    <property type="component" value="Unassembled WGS sequence"/>
</dbReference>
<evidence type="ECO:0000256" key="1">
    <source>
        <dbReference type="SAM" id="Coils"/>
    </source>
</evidence>
<dbReference type="InterPro" id="IPR002083">
    <property type="entry name" value="MATH/TRAF_dom"/>
</dbReference>
<organism evidence="3 4">
    <name type="scientific">Glossina brevipalpis</name>
    <dbReference type="NCBI Taxonomy" id="37001"/>
    <lineage>
        <taxon>Eukaryota</taxon>
        <taxon>Metazoa</taxon>
        <taxon>Ecdysozoa</taxon>
        <taxon>Arthropoda</taxon>
        <taxon>Hexapoda</taxon>
        <taxon>Insecta</taxon>
        <taxon>Pterygota</taxon>
        <taxon>Neoptera</taxon>
        <taxon>Endopterygota</taxon>
        <taxon>Diptera</taxon>
        <taxon>Brachycera</taxon>
        <taxon>Muscomorpha</taxon>
        <taxon>Hippoboscoidea</taxon>
        <taxon>Glossinidae</taxon>
        <taxon>Glossina</taxon>
    </lineage>
</organism>
<dbReference type="PANTHER" id="PTHR10131">
    <property type="entry name" value="TNF RECEPTOR ASSOCIATED FACTOR"/>
    <property type="match status" value="1"/>
</dbReference>
<feature type="coiled-coil region" evidence="1">
    <location>
        <begin position="84"/>
        <end position="203"/>
    </location>
</feature>
<dbReference type="InterPro" id="IPR008974">
    <property type="entry name" value="TRAF-like"/>
</dbReference>